<dbReference type="HOGENOM" id="CLU_3391021_0_0_5"/>
<keyword evidence="1" id="KW-0614">Plasmid</keyword>
<dbReference type="AlphaFoldDB" id="G9AEP5"/>
<name>G9AEP5_SINF1</name>
<protein>
    <submittedName>
        <fullName evidence="1">Uncharacterized protein</fullName>
    </submittedName>
</protein>
<dbReference type="KEGG" id="sfh:SFHH103_05061"/>
<geneLocation type="plasmid" evidence="1 2">
    <name>pSfHH103e</name>
</geneLocation>
<proteinExistence type="predicted"/>
<accession>G9AEP5</accession>
<reference evidence="1 2" key="1">
    <citation type="journal article" date="2012" name="J. Bacteriol.">
        <title>Genome sequence of the soybean symbiont Sinorhizobium fredii HH103.</title>
        <authorList>
            <person name="Weidner S."/>
            <person name="Becker A."/>
            <person name="Bonilla I."/>
            <person name="Jaenicke S."/>
            <person name="Lloret J."/>
            <person name="Margaret I."/>
            <person name="Puhler A."/>
            <person name="Ruiz-Sainz J.E."/>
            <person name="Schneiker-Bekel S."/>
            <person name="Szczepanowski R."/>
            <person name="Vinardell J.M."/>
            <person name="Zehner S."/>
            <person name="Gottfert M."/>
        </authorList>
    </citation>
    <scope>NUCLEOTIDE SEQUENCE [LARGE SCALE GENOMIC DNA]</scope>
    <source>
        <strain evidence="1 2">HH103</strain>
        <plasmid evidence="2">pSfHH103e</plasmid>
    </source>
</reference>
<dbReference type="Proteomes" id="UP000007735">
    <property type="component" value="Plasmid pSfHH103e"/>
</dbReference>
<organism evidence="1 2">
    <name type="scientific">Sinorhizobium fredii (strain HH103)</name>
    <dbReference type="NCBI Taxonomy" id="1117943"/>
    <lineage>
        <taxon>Bacteria</taxon>
        <taxon>Pseudomonadati</taxon>
        <taxon>Pseudomonadota</taxon>
        <taxon>Alphaproteobacteria</taxon>
        <taxon>Hyphomicrobiales</taxon>
        <taxon>Rhizobiaceae</taxon>
        <taxon>Sinorhizobium/Ensifer group</taxon>
        <taxon>Sinorhizobium</taxon>
    </lineage>
</organism>
<dbReference type="EMBL" id="HE616899">
    <property type="protein sequence ID" value="CCE99527.1"/>
    <property type="molecule type" value="Genomic_DNA"/>
</dbReference>
<sequence>MAVVDEQFTAIGSLVNCRAPFAPLKPYDYALN</sequence>
<evidence type="ECO:0000313" key="1">
    <source>
        <dbReference type="EMBL" id="CCE99527.1"/>
    </source>
</evidence>
<gene>
    <name evidence="1" type="ordered locus">SFHH103_05061</name>
</gene>
<evidence type="ECO:0000313" key="2">
    <source>
        <dbReference type="Proteomes" id="UP000007735"/>
    </source>
</evidence>